<evidence type="ECO:0000313" key="2">
    <source>
        <dbReference type="Proteomes" id="UP000324758"/>
    </source>
</evidence>
<evidence type="ECO:0000313" key="1">
    <source>
        <dbReference type="EMBL" id="TYL93696.1"/>
    </source>
</evidence>
<dbReference type="EMBL" id="VSSS01000031">
    <property type="protein sequence ID" value="TYL93696.1"/>
    <property type="molecule type" value="Genomic_DNA"/>
</dbReference>
<dbReference type="SUPFAM" id="SSF51905">
    <property type="entry name" value="FAD/NAD(P)-binding domain"/>
    <property type="match status" value="1"/>
</dbReference>
<gene>
    <name evidence="1" type="ORF">FXB40_20795</name>
</gene>
<dbReference type="InterPro" id="IPR051209">
    <property type="entry name" value="FAD-bind_Monooxygenase_sf"/>
</dbReference>
<dbReference type="RefSeq" id="WP_148774040.1">
    <property type="nucleotide sequence ID" value="NZ_VSSS01000031.1"/>
</dbReference>
<dbReference type="Pfam" id="PF13738">
    <property type="entry name" value="Pyr_redox_3"/>
    <property type="match status" value="1"/>
</dbReference>
<reference evidence="1 2" key="1">
    <citation type="submission" date="2019-08" db="EMBL/GenBank/DDBJ databases">
        <title>Bradyrhizobium hipponensis sp. nov., a rhizobium isolated from a Lupinus angustifolius root nodule in Tunisia.</title>
        <authorList>
            <person name="Off K."/>
            <person name="Rejili M."/>
            <person name="Mars M."/>
            <person name="Brachmann A."/>
            <person name="Marin M."/>
        </authorList>
    </citation>
    <scope>NUCLEOTIDE SEQUENCE [LARGE SCALE GENOMIC DNA]</scope>
    <source>
        <strain evidence="1 2">CTAW71</strain>
    </source>
</reference>
<accession>A0A5D3KCJ8</accession>
<keyword evidence="2" id="KW-1185">Reference proteome</keyword>
<name>A0A5D3KCJ8_9BRAD</name>
<dbReference type="OrthoDB" id="312624at2"/>
<protein>
    <submittedName>
        <fullName evidence="1">NAD(P)/FAD-dependent oxidoreductase</fullName>
    </submittedName>
</protein>
<dbReference type="PANTHER" id="PTHR42877:SF4">
    <property type="entry name" value="FAD_NAD(P)-BINDING DOMAIN-CONTAINING PROTEIN-RELATED"/>
    <property type="match status" value="1"/>
</dbReference>
<dbReference type="PANTHER" id="PTHR42877">
    <property type="entry name" value="L-ORNITHINE N(5)-MONOOXYGENASE-RELATED"/>
    <property type="match status" value="1"/>
</dbReference>
<dbReference type="Gene3D" id="3.50.50.60">
    <property type="entry name" value="FAD/NAD(P)-binding domain"/>
    <property type="match status" value="2"/>
</dbReference>
<dbReference type="InterPro" id="IPR036188">
    <property type="entry name" value="FAD/NAD-bd_sf"/>
</dbReference>
<organism evidence="1 2">
    <name type="scientific">Bradyrhizobium rifense</name>
    <dbReference type="NCBI Taxonomy" id="515499"/>
    <lineage>
        <taxon>Bacteria</taxon>
        <taxon>Pseudomonadati</taxon>
        <taxon>Pseudomonadota</taxon>
        <taxon>Alphaproteobacteria</taxon>
        <taxon>Hyphomicrobiales</taxon>
        <taxon>Nitrobacteraceae</taxon>
        <taxon>Bradyrhizobium</taxon>
    </lineage>
</organism>
<dbReference type="Proteomes" id="UP000324758">
    <property type="component" value="Unassembled WGS sequence"/>
</dbReference>
<comment type="caution">
    <text evidence="1">The sequence shown here is derived from an EMBL/GenBank/DDBJ whole genome shotgun (WGS) entry which is preliminary data.</text>
</comment>
<proteinExistence type="predicted"/>
<sequence length="636" mass="71608">MNIASPRQPLDLASAIAEADIRCLLMVLVHMTGDERWLEPPYLPRRDIRLIPDPEAGVPREIQDEIRAAVVKLFADGTPKPVITDPGEELLLKMMRACLGENVAPEYAPLMREEMGFVAREARWTARPSNAKLAEQHVLIVGAGVCAIALGVALGHLGIPYTIVEKNAELGGTWWINRYPGCGVDTPNHSYSYSFGSGNAWTRYFCQREELLGYLLKVADEYGIRKHLRVNTELTASRWDEGKRRWISTLKTESGEETFESTALVSAIGQLNDPSRAQFKSEENFKGTILHSALWSDGIKLDGKHVAVIGTGATSMQLVPAIAGCVASVTVYQRSAQWARPVKGYADPISEGARWLLAYLPFYVQWYRFNMFWRYGDGLLPFLRKDPAWPHPERAVNKGNDRHRQELTDFILTELKDRPDLIEKCVPTYPPYGKRILLDNNWFKTLRRDNVELVTDAIDHFDESGIVTARGDRRPADIIVVATGFKVTEMAARLNISGRDGKNLREAWANDNPTAFLGLTVPDFPNFFCMLGPNSGPAHGGSVIFQSECQSRYISACLADMIEHDIATIDVRPDVLDDYVRKVDAEHEGMIWTHPGMSTYYRNSSGRVFSAMPWRFVDYWRTTHDPDLGQYRLTKG</sequence>
<dbReference type="AlphaFoldDB" id="A0A5D3KCJ8"/>